<proteinExistence type="predicted"/>
<gene>
    <name evidence="2" type="ORF">Cch01nite_26930</name>
</gene>
<evidence type="ECO:0000313" key="3">
    <source>
        <dbReference type="Proteomes" id="UP000632740"/>
    </source>
</evidence>
<evidence type="ECO:0008006" key="4">
    <source>
        <dbReference type="Google" id="ProtNLM"/>
    </source>
</evidence>
<dbReference type="InterPro" id="IPR005325">
    <property type="entry name" value="DUF308_memb"/>
</dbReference>
<dbReference type="RefSeq" id="WP_203755639.1">
    <property type="nucleotide sequence ID" value="NZ_BONK01000009.1"/>
</dbReference>
<keyword evidence="3" id="KW-1185">Reference proteome</keyword>
<feature type="transmembrane region" description="Helical" evidence="1">
    <location>
        <begin position="131"/>
        <end position="150"/>
    </location>
</feature>
<dbReference type="AlphaFoldDB" id="A0A919U3B2"/>
<keyword evidence="1" id="KW-0812">Transmembrane</keyword>
<feature type="transmembrane region" description="Helical" evidence="1">
    <location>
        <begin position="16"/>
        <end position="36"/>
    </location>
</feature>
<accession>A0A919U3B2</accession>
<keyword evidence="1" id="KW-0472">Membrane</keyword>
<dbReference type="InterPro" id="IPR052712">
    <property type="entry name" value="Acid_resist_chaperone_HdeD"/>
</dbReference>
<organism evidence="2 3">
    <name type="scientific">Cellulomonas chitinilytica</name>
    <dbReference type="NCBI Taxonomy" id="398759"/>
    <lineage>
        <taxon>Bacteria</taxon>
        <taxon>Bacillati</taxon>
        <taxon>Actinomycetota</taxon>
        <taxon>Actinomycetes</taxon>
        <taxon>Micrococcales</taxon>
        <taxon>Cellulomonadaceae</taxon>
        <taxon>Cellulomonas</taxon>
    </lineage>
</organism>
<dbReference type="Proteomes" id="UP000632740">
    <property type="component" value="Unassembled WGS sequence"/>
</dbReference>
<dbReference type="EMBL" id="BONK01000009">
    <property type="protein sequence ID" value="GIG21969.1"/>
    <property type="molecule type" value="Genomic_DNA"/>
</dbReference>
<comment type="caution">
    <text evidence="2">The sequence shown here is derived from an EMBL/GenBank/DDBJ whole genome shotgun (WGS) entry which is preliminary data.</text>
</comment>
<reference evidence="2" key="1">
    <citation type="submission" date="2021-01" db="EMBL/GenBank/DDBJ databases">
        <title>Whole genome shotgun sequence of Cellulomonas chitinilytica NBRC 110799.</title>
        <authorList>
            <person name="Komaki H."/>
            <person name="Tamura T."/>
        </authorList>
    </citation>
    <scope>NUCLEOTIDE SEQUENCE</scope>
    <source>
        <strain evidence="2">NBRC 110799</strain>
    </source>
</reference>
<feature type="transmembrane region" description="Helical" evidence="1">
    <location>
        <begin position="156"/>
        <end position="180"/>
    </location>
</feature>
<sequence>MTDELGTDVDARLRGIWWLPVVRGILLLVVGFLMLAHPFDTAIALVWVFGIFAVVDGILTLAQWFSNRHEEGGIWWAVLGLVSVVFGLVAIVWAPQTAKTIFYLIAIWVLVIGVLGVIAAATLYRARDIGWFWVLASGLVAFLIGLLMLVNPQETVAVVMVIFGLFAFVAGVLLVVSGFATRAFSRAVGRGSATI</sequence>
<dbReference type="Pfam" id="PF03729">
    <property type="entry name" value="DUF308"/>
    <property type="match status" value="2"/>
</dbReference>
<protein>
    <recommendedName>
        <fullName evidence="4">HdeD family acid-resistance protein</fullName>
    </recommendedName>
</protein>
<name>A0A919U3B2_9CELL</name>
<dbReference type="PANTHER" id="PTHR34989:SF1">
    <property type="entry name" value="PROTEIN HDED"/>
    <property type="match status" value="1"/>
</dbReference>
<dbReference type="GO" id="GO:0005886">
    <property type="term" value="C:plasma membrane"/>
    <property type="evidence" value="ECO:0007669"/>
    <property type="project" value="TreeGrafter"/>
</dbReference>
<evidence type="ECO:0000256" key="1">
    <source>
        <dbReference type="SAM" id="Phobius"/>
    </source>
</evidence>
<dbReference type="PANTHER" id="PTHR34989">
    <property type="entry name" value="PROTEIN HDED"/>
    <property type="match status" value="1"/>
</dbReference>
<keyword evidence="1" id="KW-1133">Transmembrane helix</keyword>
<feature type="transmembrane region" description="Helical" evidence="1">
    <location>
        <begin position="74"/>
        <end position="94"/>
    </location>
</feature>
<feature type="transmembrane region" description="Helical" evidence="1">
    <location>
        <begin position="42"/>
        <end position="62"/>
    </location>
</feature>
<evidence type="ECO:0000313" key="2">
    <source>
        <dbReference type="EMBL" id="GIG21969.1"/>
    </source>
</evidence>
<feature type="transmembrane region" description="Helical" evidence="1">
    <location>
        <begin position="100"/>
        <end position="124"/>
    </location>
</feature>